<dbReference type="STRING" id="43179.ENSSTOP00000013898"/>
<proteinExistence type="inferred from homology"/>
<evidence type="ECO:0000256" key="5">
    <source>
        <dbReference type="ARBA" id="ARBA00023128"/>
    </source>
</evidence>
<dbReference type="Gene3D" id="3.30.70.100">
    <property type="match status" value="2"/>
</dbReference>
<reference evidence="8" key="3">
    <citation type="submission" date="2025-09" db="UniProtKB">
        <authorList>
            <consortium name="Ensembl"/>
        </authorList>
    </citation>
    <scope>IDENTIFICATION</scope>
</reference>
<dbReference type="Proteomes" id="UP000005215">
    <property type="component" value="Unassembled WGS sequence"/>
</dbReference>
<dbReference type="EMBL" id="AGTP01053669">
    <property type="status" value="NOT_ANNOTATED_CDS"/>
    <property type="molecule type" value="Genomic_DNA"/>
</dbReference>
<organism evidence="8 9">
    <name type="scientific">Ictidomys tridecemlineatus</name>
    <name type="common">Thirteen-lined ground squirrel</name>
    <name type="synonym">Spermophilus tridecemlineatus</name>
    <dbReference type="NCBI Taxonomy" id="43179"/>
    <lineage>
        <taxon>Eukaryota</taxon>
        <taxon>Metazoa</taxon>
        <taxon>Chordata</taxon>
        <taxon>Craniata</taxon>
        <taxon>Vertebrata</taxon>
        <taxon>Euteleostomi</taxon>
        <taxon>Mammalia</taxon>
        <taxon>Eutheria</taxon>
        <taxon>Euarchontoglires</taxon>
        <taxon>Glires</taxon>
        <taxon>Rodentia</taxon>
        <taxon>Sciuromorpha</taxon>
        <taxon>Sciuridae</taxon>
        <taxon>Xerinae</taxon>
        <taxon>Marmotini</taxon>
        <taxon>Ictidomys</taxon>
    </lineage>
</organism>
<dbReference type="AlphaFoldDB" id="I3MPV9"/>
<evidence type="ECO:0000256" key="3">
    <source>
        <dbReference type="ARBA" id="ARBA00022946"/>
    </source>
</evidence>
<dbReference type="GeneTree" id="ENSGT00950000183018"/>
<dbReference type="EMBL" id="AGTP01053677">
    <property type="status" value="NOT_ANNOTATED_CDS"/>
    <property type="molecule type" value="Genomic_DNA"/>
</dbReference>
<dbReference type="Pfam" id="PF07978">
    <property type="entry name" value="NIPSNAP"/>
    <property type="match status" value="1"/>
</dbReference>
<dbReference type="GO" id="GO:0005741">
    <property type="term" value="C:mitochondrial outer membrane"/>
    <property type="evidence" value="ECO:0007669"/>
    <property type="project" value="Ensembl"/>
</dbReference>
<dbReference type="FunFam" id="3.30.70.100:FF:000007">
    <property type="entry name" value="protein NipSnap homolog 2"/>
    <property type="match status" value="1"/>
</dbReference>
<name>I3MPV9_ICTTR</name>
<dbReference type="SUPFAM" id="SSF54909">
    <property type="entry name" value="Dimeric alpha+beta barrel"/>
    <property type="match status" value="2"/>
</dbReference>
<evidence type="ECO:0000313" key="9">
    <source>
        <dbReference type="Proteomes" id="UP000005215"/>
    </source>
</evidence>
<gene>
    <name evidence="8" type="primary">NIPSNAP2</name>
</gene>
<evidence type="ECO:0000313" key="8">
    <source>
        <dbReference type="Ensembl" id="ENSSTOP00000013898.3"/>
    </source>
</evidence>
<dbReference type="PANTHER" id="PTHR21017:SF14">
    <property type="entry name" value="PROTEIN NIPSNAP HOMOLOG 2"/>
    <property type="match status" value="1"/>
</dbReference>
<dbReference type="InterPro" id="IPR012577">
    <property type="entry name" value="NIPSNAP"/>
</dbReference>
<evidence type="ECO:0000256" key="2">
    <source>
        <dbReference type="ARBA" id="ARBA00005291"/>
    </source>
</evidence>
<reference evidence="8" key="2">
    <citation type="submission" date="2025-08" db="UniProtKB">
        <authorList>
            <consortium name="Ensembl"/>
        </authorList>
    </citation>
    <scope>IDENTIFICATION</scope>
</reference>
<comment type="subcellular location">
    <subcellularLocation>
        <location evidence="1">Mitochondrion matrix</location>
    </subcellularLocation>
</comment>
<dbReference type="EMBL" id="AGTP01053673">
    <property type="status" value="NOT_ANNOTATED_CDS"/>
    <property type="molecule type" value="Genomic_DNA"/>
</dbReference>
<dbReference type="InParanoid" id="I3MPV9"/>
<keyword evidence="5" id="KW-0496">Mitochondrion</keyword>
<dbReference type="GO" id="GO:0000423">
    <property type="term" value="P:mitophagy"/>
    <property type="evidence" value="ECO:0007669"/>
    <property type="project" value="Ensembl"/>
</dbReference>
<keyword evidence="3" id="KW-0809">Transit peptide</keyword>
<evidence type="ECO:0000256" key="4">
    <source>
        <dbReference type="ARBA" id="ARBA00023006"/>
    </source>
</evidence>
<dbReference type="EMBL" id="AGTP01053668">
    <property type="status" value="NOT_ANNOTATED_CDS"/>
    <property type="molecule type" value="Genomic_DNA"/>
</dbReference>
<dbReference type="FunCoup" id="I3MPV9">
    <property type="interactions" value="1981"/>
</dbReference>
<dbReference type="GO" id="GO:0030674">
    <property type="term" value="F:protein-macromolecule adaptor activity"/>
    <property type="evidence" value="ECO:0007669"/>
    <property type="project" value="Ensembl"/>
</dbReference>
<protein>
    <submittedName>
        <fullName evidence="8">Nipsnap homolog 2</fullName>
    </submittedName>
</protein>
<dbReference type="FunFam" id="3.30.70.100:FF:000003">
    <property type="entry name" value="Protein NipSnap homolog 2"/>
    <property type="match status" value="1"/>
</dbReference>
<dbReference type="Ensembl" id="ENSSTOT00000015525.3">
    <property type="protein sequence ID" value="ENSSTOP00000013898.3"/>
    <property type="gene ID" value="ENSSTOG00000015524.3"/>
</dbReference>
<dbReference type="GO" id="GO:0007005">
    <property type="term" value="P:mitochondrion organization"/>
    <property type="evidence" value="ECO:0007669"/>
    <property type="project" value="Ensembl"/>
</dbReference>
<dbReference type="eggNOG" id="KOG2883">
    <property type="taxonomic scope" value="Eukaryota"/>
</dbReference>
<evidence type="ECO:0000256" key="6">
    <source>
        <dbReference type="SAM" id="MobiDB-lite"/>
    </source>
</evidence>
<keyword evidence="4" id="KW-0072">Autophagy</keyword>
<dbReference type="EMBL" id="AGTP01053675">
    <property type="status" value="NOT_ANNOTATED_CDS"/>
    <property type="molecule type" value="Genomic_DNA"/>
</dbReference>
<keyword evidence="9" id="KW-1185">Reference proteome</keyword>
<reference evidence="9" key="1">
    <citation type="submission" date="2011-11" db="EMBL/GenBank/DDBJ databases">
        <title>The Draft Genome of Spermophilus tridecemlineatus.</title>
        <authorList>
            <consortium name="The Broad Institute Genome Assembly &amp; Analysis Group"/>
            <consortium name="Computational R&amp;D Group"/>
            <consortium name="and Sequencing Platform"/>
            <person name="Di Palma F."/>
            <person name="Alfoldi J."/>
            <person name="Johnson J."/>
            <person name="Berlin A."/>
            <person name="Gnerre S."/>
            <person name="Jaffe D."/>
            <person name="MacCallum I."/>
            <person name="Young S."/>
            <person name="Walker B.J."/>
            <person name="Lindblad-Toh K."/>
        </authorList>
    </citation>
    <scope>NUCLEOTIDE SEQUENCE [LARGE SCALE GENOMIC DNA]</scope>
</reference>
<dbReference type="GO" id="GO:0005759">
    <property type="term" value="C:mitochondrial matrix"/>
    <property type="evidence" value="ECO:0007669"/>
    <property type="project" value="UniProtKB-SubCell"/>
</dbReference>
<dbReference type="EMBL" id="AGTP01053670">
    <property type="status" value="NOT_ANNOTATED_CDS"/>
    <property type="molecule type" value="Genomic_DNA"/>
</dbReference>
<sequence length="386" mass="44331">MGPPSPALDVGPKRRKTSPKISWEERVCAAGGGARSRLDRVGTAGGAQGAPFLDWCAAYLCEKDLSGKESETQGKSIREEAARNTGHVTSGLIGLDFILRAHCILWNQAGFSATCGTSQCQHVCSERLRVRKLTSSNNRPREDSWLKSLFVRKVDPRKDAHSNLLAKKETSSLYKLQFHNVKPECLEAYNKICQEVLPKIHEDAHYPCTLVGTWNTWYGEQDQAVHLWRYEGGYPALTEVMNKLRENQEFVSFRKARSNMLLSRKNQLLLEFSFWNEPIPRPGPNIYELRSYQLRPGTMIEWGNYWARAIRFRQDSNEAVGGFFSQIGELYMVHHLWAYKDLQTREDIRNAAWHKHGWEELVYYTVPLIQEMESRIMIPLKTSPLQ</sequence>
<evidence type="ECO:0000256" key="1">
    <source>
        <dbReference type="ARBA" id="ARBA00004305"/>
    </source>
</evidence>
<feature type="region of interest" description="Disordered" evidence="6">
    <location>
        <begin position="1"/>
        <end position="22"/>
    </location>
</feature>
<dbReference type="InterPro" id="IPR051557">
    <property type="entry name" value="NipSnap_domain"/>
</dbReference>
<dbReference type="EMBL" id="AGTP01053671">
    <property type="status" value="NOT_ANNOTATED_CDS"/>
    <property type="molecule type" value="Genomic_DNA"/>
</dbReference>
<dbReference type="EMBL" id="AGTP01053676">
    <property type="status" value="NOT_ANNOTATED_CDS"/>
    <property type="molecule type" value="Genomic_DNA"/>
</dbReference>
<dbReference type="EMBL" id="AGTP01053672">
    <property type="status" value="NOT_ANNOTATED_CDS"/>
    <property type="molecule type" value="Genomic_DNA"/>
</dbReference>
<dbReference type="EMBL" id="AGTP01053674">
    <property type="status" value="NOT_ANNOTATED_CDS"/>
    <property type="molecule type" value="Genomic_DNA"/>
</dbReference>
<dbReference type="HOGENOM" id="CLU_053393_1_0_1"/>
<accession>I3MPV9</accession>
<comment type="similarity">
    <text evidence="2">Belongs to the NipSnap family.</text>
</comment>
<dbReference type="PANTHER" id="PTHR21017">
    <property type="entry name" value="NIPSNAP-RELATED"/>
    <property type="match status" value="1"/>
</dbReference>
<evidence type="ECO:0000259" key="7">
    <source>
        <dbReference type="Pfam" id="PF07978"/>
    </source>
</evidence>
<dbReference type="InterPro" id="IPR011008">
    <property type="entry name" value="Dimeric_a/b-barrel"/>
</dbReference>
<feature type="domain" description="NIPSNAP" evidence="7">
    <location>
        <begin position="287"/>
        <end position="384"/>
    </location>
</feature>